<proteinExistence type="predicted"/>
<dbReference type="Proteomes" id="UP000053820">
    <property type="component" value="Unassembled WGS sequence"/>
</dbReference>
<dbReference type="EMBL" id="KN839850">
    <property type="protein sequence ID" value="KIJ63472.1"/>
    <property type="molecule type" value="Genomic_DNA"/>
</dbReference>
<organism evidence="1 2">
    <name type="scientific">Hydnomerulius pinastri MD-312</name>
    <dbReference type="NCBI Taxonomy" id="994086"/>
    <lineage>
        <taxon>Eukaryota</taxon>
        <taxon>Fungi</taxon>
        <taxon>Dikarya</taxon>
        <taxon>Basidiomycota</taxon>
        <taxon>Agaricomycotina</taxon>
        <taxon>Agaricomycetes</taxon>
        <taxon>Agaricomycetidae</taxon>
        <taxon>Boletales</taxon>
        <taxon>Boletales incertae sedis</taxon>
        <taxon>Leucogyrophana</taxon>
    </lineage>
</organism>
<evidence type="ECO:0000313" key="1">
    <source>
        <dbReference type="EMBL" id="KIJ63472.1"/>
    </source>
</evidence>
<dbReference type="HOGENOM" id="CLU_1643920_0_0_1"/>
<sequence>MCMYWSQNVSELTPEHLHQPVSFRMPCLPYLIHNKQDKMRSSQSEVRAATAHGPTQVLSRASATATATGPEVIKVNQGVQGKATFENEHIPVACRETSGHLSRGLFWGGRQPGQGYLGSQVTPVSGPTMCNRKYQTARGCSPKSSLPSIHLNLLVGKASRD</sequence>
<name>A0A0C9WEM1_9AGAM</name>
<dbReference type="AlphaFoldDB" id="A0A0C9WEM1"/>
<reference evidence="1 2" key="1">
    <citation type="submission" date="2014-04" db="EMBL/GenBank/DDBJ databases">
        <title>Evolutionary Origins and Diversification of the Mycorrhizal Mutualists.</title>
        <authorList>
            <consortium name="DOE Joint Genome Institute"/>
            <consortium name="Mycorrhizal Genomics Consortium"/>
            <person name="Kohler A."/>
            <person name="Kuo A."/>
            <person name="Nagy L.G."/>
            <person name="Floudas D."/>
            <person name="Copeland A."/>
            <person name="Barry K.W."/>
            <person name="Cichocki N."/>
            <person name="Veneault-Fourrey C."/>
            <person name="LaButti K."/>
            <person name="Lindquist E.A."/>
            <person name="Lipzen A."/>
            <person name="Lundell T."/>
            <person name="Morin E."/>
            <person name="Murat C."/>
            <person name="Riley R."/>
            <person name="Ohm R."/>
            <person name="Sun H."/>
            <person name="Tunlid A."/>
            <person name="Henrissat B."/>
            <person name="Grigoriev I.V."/>
            <person name="Hibbett D.S."/>
            <person name="Martin F."/>
        </authorList>
    </citation>
    <scope>NUCLEOTIDE SEQUENCE [LARGE SCALE GENOMIC DNA]</scope>
    <source>
        <strain evidence="1 2">MD-312</strain>
    </source>
</reference>
<gene>
    <name evidence="1" type="ORF">HYDPIDRAFT_112886</name>
</gene>
<evidence type="ECO:0000313" key="2">
    <source>
        <dbReference type="Proteomes" id="UP000053820"/>
    </source>
</evidence>
<keyword evidence="2" id="KW-1185">Reference proteome</keyword>
<protein>
    <submittedName>
        <fullName evidence="1">Uncharacterized protein</fullName>
    </submittedName>
</protein>
<accession>A0A0C9WEM1</accession>